<evidence type="ECO:0008006" key="3">
    <source>
        <dbReference type="Google" id="ProtNLM"/>
    </source>
</evidence>
<evidence type="ECO:0000313" key="1">
    <source>
        <dbReference type="EMBL" id="MCF2870779.1"/>
    </source>
</evidence>
<reference evidence="1 2" key="1">
    <citation type="submission" date="2022-01" db="EMBL/GenBank/DDBJ databases">
        <title>Octadecabacter sp. nov., isolated from a marine alga.</title>
        <authorList>
            <person name="Jin M.S."/>
            <person name="Kim H.M."/>
            <person name="Han D.M."/>
            <person name="Jung J.J."/>
            <person name="Jeon C.O."/>
        </authorList>
    </citation>
    <scope>NUCLEOTIDE SEQUENCE [LARGE SCALE GENOMIC DNA]</scope>
    <source>
        <strain evidence="1 2">G9-8</strain>
    </source>
</reference>
<protein>
    <recommendedName>
        <fullName evidence="3">TonB C-terminal domain-containing protein</fullName>
    </recommendedName>
</protein>
<name>A0ABS9CWL1_9RHOB</name>
<proteinExistence type="predicted"/>
<accession>A0ABS9CWL1</accession>
<evidence type="ECO:0000313" key="2">
    <source>
        <dbReference type="Proteomes" id="UP001200557"/>
    </source>
</evidence>
<dbReference type="Proteomes" id="UP001200557">
    <property type="component" value="Unassembled WGS sequence"/>
</dbReference>
<comment type="caution">
    <text evidence="1">The sequence shown here is derived from an EMBL/GenBank/DDBJ whole genome shotgun (WGS) entry which is preliminary data.</text>
</comment>
<gene>
    <name evidence="1" type="ORF">L0664_06845</name>
</gene>
<dbReference type="RefSeq" id="WP_235224873.1">
    <property type="nucleotide sequence ID" value="NZ_JAKGAQ010000001.1"/>
</dbReference>
<dbReference type="EMBL" id="JAKGAQ010000001">
    <property type="protein sequence ID" value="MCF2870779.1"/>
    <property type="molecule type" value="Genomic_DNA"/>
</dbReference>
<sequence>MKNSTYEQTHSETLTIADKTDAAVNTGTFAPDVRRNLLPRIFPVALVLLAACGSPSIPIESAPVAARYAQDFNQDRVAGAGEIVVRTYIGEGRTRQEVAGAECRMESDAFSADFVSPVKVRVPTFVQRRQLEARGRPDSLRIACTTGEAQGIVTITAEDKEISTATNAGVAGAILTTVVSGALAGSTPWRYASSVSVQLIGAQ</sequence>
<organism evidence="1 2">
    <name type="scientific">Octadecabacter dasysiphoniae</name>
    <dbReference type="NCBI Taxonomy" id="2909341"/>
    <lineage>
        <taxon>Bacteria</taxon>
        <taxon>Pseudomonadati</taxon>
        <taxon>Pseudomonadota</taxon>
        <taxon>Alphaproteobacteria</taxon>
        <taxon>Rhodobacterales</taxon>
        <taxon>Roseobacteraceae</taxon>
        <taxon>Octadecabacter</taxon>
    </lineage>
</organism>
<keyword evidence="2" id="KW-1185">Reference proteome</keyword>